<accession>A0AAX1N3P2</accession>
<evidence type="ECO:0000313" key="2">
    <source>
        <dbReference type="Proteomes" id="UP000678679"/>
    </source>
</evidence>
<proteinExistence type="predicted"/>
<dbReference type="KEGG" id="fya:KMW28_12320"/>
<dbReference type="Proteomes" id="UP000678679">
    <property type="component" value="Chromosome 1"/>
</dbReference>
<keyword evidence="2" id="KW-1185">Reference proteome</keyword>
<dbReference type="EMBL" id="CP076132">
    <property type="protein sequence ID" value="QWG00438.1"/>
    <property type="molecule type" value="Genomic_DNA"/>
</dbReference>
<reference evidence="1 2" key="1">
    <citation type="submission" date="2021-05" db="EMBL/GenBank/DDBJ databases">
        <title>Comparative genomic studies on the polysaccharide-degrading batcterial strains of the Flammeovirga genus.</title>
        <authorList>
            <person name="Zewei F."/>
            <person name="Zheng Z."/>
            <person name="Yu L."/>
            <person name="Ruyue G."/>
            <person name="Yanhong M."/>
            <person name="Yuanyuan C."/>
            <person name="Jingyan G."/>
            <person name="Wenjun H."/>
        </authorList>
    </citation>
    <scope>NUCLEOTIDE SEQUENCE [LARGE SCALE GENOMIC DNA]</scope>
    <source>
        <strain evidence="1 2">NBRC:100898</strain>
    </source>
</reference>
<dbReference type="RefSeq" id="WP_169663160.1">
    <property type="nucleotide sequence ID" value="NZ_CP076132.1"/>
</dbReference>
<gene>
    <name evidence="1" type="ORF">KMW28_12320</name>
</gene>
<name>A0AAX1N3P2_9BACT</name>
<protein>
    <submittedName>
        <fullName evidence="1">Uncharacterized protein</fullName>
    </submittedName>
</protein>
<evidence type="ECO:0000313" key="1">
    <source>
        <dbReference type="EMBL" id="QWG00438.1"/>
    </source>
</evidence>
<organism evidence="1 2">
    <name type="scientific">Flammeovirga yaeyamensis</name>
    <dbReference type="NCBI Taxonomy" id="367791"/>
    <lineage>
        <taxon>Bacteria</taxon>
        <taxon>Pseudomonadati</taxon>
        <taxon>Bacteroidota</taxon>
        <taxon>Cytophagia</taxon>
        <taxon>Cytophagales</taxon>
        <taxon>Flammeovirgaceae</taxon>
        <taxon>Flammeovirga</taxon>
    </lineage>
</organism>
<dbReference type="AlphaFoldDB" id="A0AAX1N3P2"/>
<sequence length="127" mass="15036">MTISLLKYISDVKSEIKFWTNEITFYINEIKLSNDRIDLYLNRSNDVIQQNKLKDFKQLNEKIIKRINDVLAEIDVFDDSLLSVNNNTIVTDETFEKYSYFKEKLDGIANEYMALKDKFVRFSISSL</sequence>